<dbReference type="EC" id="3.5.1.42" evidence="3"/>
<sequence length="176" mass="17826">MPDPAPTEANASDDATAELIAELTAAHYSIAVAESLTGGLLVAELVRVPGASAVVNGGLVAYNSELKRTLLGVDSSVLNVHGPVHPDVAKLMAIGVRTTLAVNGERASIGLSTTGVAGPGPQGGHEAGTVYIGLSKGTGSWAIPLQLTGDRTAIRAETVTRAIEAVRELIARDTAE</sequence>
<keyword evidence="3" id="KW-0378">Hydrolase</keyword>
<evidence type="ECO:0000313" key="2">
    <source>
        <dbReference type="EMBL" id="KGJ76479.1"/>
    </source>
</evidence>
<dbReference type="Proteomes" id="UP000029864">
    <property type="component" value="Unassembled WGS sequence"/>
</dbReference>
<accession>A0A099JDE7</accession>
<gene>
    <name evidence="3" type="ORF">BJ997_000898</name>
    <name evidence="2" type="ORF">GY21_09260</name>
</gene>
<protein>
    <submittedName>
        <fullName evidence="3">Nicotinamide-nucleotide amidase</fullName>
        <ecNumber evidence="3">3.5.1.42</ecNumber>
    </submittedName>
</protein>
<dbReference type="EMBL" id="JACHBQ010000001">
    <property type="protein sequence ID" value="MBB5640350.1"/>
    <property type="molecule type" value="Genomic_DNA"/>
</dbReference>
<dbReference type="InterPro" id="IPR008136">
    <property type="entry name" value="CinA_C"/>
</dbReference>
<comment type="caution">
    <text evidence="2">The sequence shown here is derived from an EMBL/GenBank/DDBJ whole genome shotgun (WGS) entry which is preliminary data.</text>
</comment>
<evidence type="ECO:0000313" key="4">
    <source>
        <dbReference type="Proteomes" id="UP000029864"/>
    </source>
</evidence>
<dbReference type="EMBL" id="JPXF01000032">
    <property type="protein sequence ID" value="KGJ76479.1"/>
    <property type="molecule type" value="Genomic_DNA"/>
</dbReference>
<dbReference type="NCBIfam" id="TIGR00199">
    <property type="entry name" value="PncC_domain"/>
    <property type="match status" value="1"/>
</dbReference>
<name>A0A099JDE7_9MICO</name>
<keyword evidence="4" id="KW-1185">Reference proteome</keyword>
<reference evidence="3 5" key="2">
    <citation type="submission" date="2020-08" db="EMBL/GenBank/DDBJ databases">
        <title>Sequencing the genomes of 1000 actinobacteria strains.</title>
        <authorList>
            <person name="Klenk H.-P."/>
        </authorList>
    </citation>
    <scope>NUCLEOTIDE SEQUENCE [LARGE SCALE GENOMIC DNA]</scope>
    <source>
        <strain evidence="3 5">DSM 21065</strain>
    </source>
</reference>
<proteinExistence type="predicted"/>
<dbReference type="STRING" id="1001240.GY21_09260"/>
<evidence type="ECO:0000313" key="5">
    <source>
        <dbReference type="Proteomes" id="UP000561726"/>
    </source>
</evidence>
<organism evidence="2 4">
    <name type="scientific">Cryobacterium roopkundense</name>
    <dbReference type="NCBI Taxonomy" id="1001240"/>
    <lineage>
        <taxon>Bacteria</taxon>
        <taxon>Bacillati</taxon>
        <taxon>Actinomycetota</taxon>
        <taxon>Actinomycetes</taxon>
        <taxon>Micrococcales</taxon>
        <taxon>Microbacteriaceae</taxon>
        <taxon>Cryobacterium</taxon>
    </lineage>
</organism>
<dbReference type="Proteomes" id="UP000561726">
    <property type="component" value="Unassembled WGS sequence"/>
</dbReference>
<dbReference type="Pfam" id="PF02464">
    <property type="entry name" value="CinA"/>
    <property type="match status" value="1"/>
</dbReference>
<evidence type="ECO:0000259" key="1">
    <source>
        <dbReference type="Pfam" id="PF02464"/>
    </source>
</evidence>
<reference evidence="2 4" key="1">
    <citation type="submission" date="2014-08" db="EMBL/GenBank/DDBJ databases">
        <authorList>
            <person name="Sisinthy S."/>
        </authorList>
    </citation>
    <scope>NUCLEOTIDE SEQUENCE [LARGE SCALE GENOMIC DNA]</scope>
    <source>
        <strain evidence="2 4">RuG17</strain>
    </source>
</reference>
<dbReference type="eggNOG" id="COG1546">
    <property type="taxonomic scope" value="Bacteria"/>
</dbReference>
<feature type="domain" description="CinA C-terminal" evidence="1">
    <location>
        <begin position="16"/>
        <end position="169"/>
    </location>
</feature>
<dbReference type="GO" id="GO:0019159">
    <property type="term" value="F:nicotinamide-nucleotide amidase activity"/>
    <property type="evidence" value="ECO:0007669"/>
    <property type="project" value="UniProtKB-EC"/>
</dbReference>
<evidence type="ECO:0000313" key="3">
    <source>
        <dbReference type="EMBL" id="MBB5640350.1"/>
    </source>
</evidence>
<dbReference type="RefSeq" id="WP_035836450.1">
    <property type="nucleotide sequence ID" value="NZ_JACHBQ010000001.1"/>
</dbReference>
<dbReference type="Gene3D" id="3.90.950.20">
    <property type="entry name" value="CinA-like"/>
    <property type="match status" value="1"/>
</dbReference>
<dbReference type="InterPro" id="IPR036653">
    <property type="entry name" value="CinA-like_C"/>
</dbReference>
<dbReference type="AlphaFoldDB" id="A0A099JDE7"/>
<dbReference type="SUPFAM" id="SSF142433">
    <property type="entry name" value="CinA-like"/>
    <property type="match status" value="1"/>
</dbReference>